<dbReference type="EMBL" id="CAJNOM010003638">
    <property type="protein sequence ID" value="CAF1647807.1"/>
    <property type="molecule type" value="Genomic_DNA"/>
</dbReference>
<dbReference type="EMBL" id="CAJNOI010003290">
    <property type="protein sequence ID" value="CAF1512957.1"/>
    <property type="molecule type" value="Genomic_DNA"/>
</dbReference>
<dbReference type="OrthoDB" id="10052189at2759"/>
<gene>
    <name evidence="5" type="ORF">BJG266_LOCUS43828</name>
    <name evidence="6" type="ORF">QVE165_LOCUS60762</name>
</gene>
<dbReference type="Proteomes" id="UP000663832">
    <property type="component" value="Unassembled WGS sequence"/>
</dbReference>
<feature type="non-terminal residue" evidence="5">
    <location>
        <position position="131"/>
    </location>
</feature>
<feature type="transmembrane region" description="Helical" evidence="3">
    <location>
        <begin position="69"/>
        <end position="96"/>
    </location>
</feature>
<keyword evidence="2" id="KW-1003">Cell membrane</keyword>
<evidence type="ECO:0000259" key="4">
    <source>
        <dbReference type="SMART" id="SM00831"/>
    </source>
</evidence>
<keyword evidence="7" id="KW-1185">Reference proteome</keyword>
<accession>A0A815U9P1</accession>
<dbReference type="GO" id="GO:0005391">
    <property type="term" value="F:P-type sodium:potassium-exchanging transporter activity"/>
    <property type="evidence" value="ECO:0007669"/>
    <property type="project" value="TreeGrafter"/>
</dbReference>
<dbReference type="PANTHER" id="PTHR43294:SF21">
    <property type="entry name" value="CATION TRANSPORTING ATPASE"/>
    <property type="match status" value="1"/>
</dbReference>
<comment type="subcellular location">
    <subcellularLocation>
        <location evidence="1">Cell membrane</location>
        <topology evidence="1">Multi-pass membrane protein</topology>
    </subcellularLocation>
</comment>
<feature type="transmembrane region" description="Helical" evidence="3">
    <location>
        <begin position="108"/>
        <end position="128"/>
    </location>
</feature>
<dbReference type="Gene3D" id="2.70.150.10">
    <property type="entry name" value="Calcium-transporting ATPase, cytoplasmic transduction domain A"/>
    <property type="match status" value="1"/>
</dbReference>
<evidence type="ECO:0000256" key="2">
    <source>
        <dbReference type="ARBA" id="ARBA00022475"/>
    </source>
</evidence>
<dbReference type="GO" id="GO:0036376">
    <property type="term" value="P:sodium ion export across plasma membrane"/>
    <property type="evidence" value="ECO:0007669"/>
    <property type="project" value="TreeGrafter"/>
</dbReference>
<sequence>MAKRKHSNINLWVNTDMSRLDQDVHVSPMESIFQRFHSNQHFGLSTSFVYDAQLNYGTNQITPPQSQNYFWLLFQQLFMGFNLILWLGGILAFIAYQPLGGSNPSITNLALGIVLFLIIICNACLNIYQKL</sequence>
<dbReference type="AlphaFoldDB" id="A0A815U9P1"/>
<keyword evidence="3" id="KW-1133">Transmembrane helix</keyword>
<evidence type="ECO:0000256" key="1">
    <source>
        <dbReference type="ARBA" id="ARBA00004651"/>
    </source>
</evidence>
<dbReference type="InterPro" id="IPR050510">
    <property type="entry name" value="Cation_transp_ATPase_P-type"/>
</dbReference>
<evidence type="ECO:0000313" key="7">
    <source>
        <dbReference type="Proteomes" id="UP000663832"/>
    </source>
</evidence>
<dbReference type="InterPro" id="IPR023298">
    <property type="entry name" value="ATPase_P-typ_TM_dom_sf"/>
</dbReference>
<protein>
    <recommendedName>
        <fullName evidence="4">Cation-transporting P-type ATPase N-terminal domain-containing protein</fullName>
    </recommendedName>
</protein>
<keyword evidence="3" id="KW-0472">Membrane</keyword>
<dbReference type="GO" id="GO:1990573">
    <property type="term" value="P:potassium ion import across plasma membrane"/>
    <property type="evidence" value="ECO:0007669"/>
    <property type="project" value="TreeGrafter"/>
</dbReference>
<dbReference type="PRINTS" id="PR00121">
    <property type="entry name" value="NAKATPASE"/>
</dbReference>
<dbReference type="GO" id="GO:0006883">
    <property type="term" value="P:intracellular sodium ion homeostasis"/>
    <property type="evidence" value="ECO:0007669"/>
    <property type="project" value="TreeGrafter"/>
</dbReference>
<evidence type="ECO:0000256" key="3">
    <source>
        <dbReference type="SAM" id="Phobius"/>
    </source>
</evidence>
<dbReference type="SUPFAM" id="SSF81665">
    <property type="entry name" value="Calcium ATPase, transmembrane domain M"/>
    <property type="match status" value="1"/>
</dbReference>
<organism evidence="5 8">
    <name type="scientific">Adineta steineri</name>
    <dbReference type="NCBI Taxonomy" id="433720"/>
    <lineage>
        <taxon>Eukaryota</taxon>
        <taxon>Metazoa</taxon>
        <taxon>Spiralia</taxon>
        <taxon>Gnathifera</taxon>
        <taxon>Rotifera</taxon>
        <taxon>Eurotatoria</taxon>
        <taxon>Bdelloidea</taxon>
        <taxon>Adinetida</taxon>
        <taxon>Adinetidae</taxon>
        <taxon>Adineta</taxon>
    </lineage>
</organism>
<name>A0A815U9P1_9BILA</name>
<dbReference type="Proteomes" id="UP000663877">
    <property type="component" value="Unassembled WGS sequence"/>
</dbReference>
<evidence type="ECO:0000313" key="8">
    <source>
        <dbReference type="Proteomes" id="UP000663877"/>
    </source>
</evidence>
<dbReference type="SMART" id="SM00831">
    <property type="entry name" value="Cation_ATPase_N"/>
    <property type="match status" value="1"/>
</dbReference>
<dbReference type="GO" id="GO:0005886">
    <property type="term" value="C:plasma membrane"/>
    <property type="evidence" value="ECO:0007669"/>
    <property type="project" value="UniProtKB-SubCell"/>
</dbReference>
<dbReference type="Gene3D" id="1.20.1110.10">
    <property type="entry name" value="Calcium-transporting ATPase, transmembrane domain"/>
    <property type="match status" value="1"/>
</dbReference>
<keyword evidence="3" id="KW-0812">Transmembrane</keyword>
<dbReference type="Pfam" id="PF00690">
    <property type="entry name" value="Cation_ATPase_N"/>
    <property type="match status" value="1"/>
</dbReference>
<reference evidence="5" key="1">
    <citation type="submission" date="2021-02" db="EMBL/GenBank/DDBJ databases">
        <authorList>
            <person name="Nowell W R."/>
        </authorList>
    </citation>
    <scope>NUCLEOTIDE SEQUENCE</scope>
</reference>
<evidence type="ECO:0000313" key="5">
    <source>
        <dbReference type="EMBL" id="CAF1512957.1"/>
    </source>
</evidence>
<comment type="caution">
    <text evidence="5">The sequence shown here is derived from an EMBL/GenBank/DDBJ whole genome shotgun (WGS) entry which is preliminary data.</text>
</comment>
<dbReference type="GO" id="GO:1902600">
    <property type="term" value="P:proton transmembrane transport"/>
    <property type="evidence" value="ECO:0007669"/>
    <property type="project" value="TreeGrafter"/>
</dbReference>
<dbReference type="PANTHER" id="PTHR43294">
    <property type="entry name" value="SODIUM/POTASSIUM-TRANSPORTING ATPASE SUBUNIT ALPHA"/>
    <property type="match status" value="1"/>
</dbReference>
<proteinExistence type="predicted"/>
<dbReference type="InterPro" id="IPR004014">
    <property type="entry name" value="ATPase_P-typ_cation-transptr_N"/>
</dbReference>
<feature type="domain" description="Cation-transporting P-type ATPase N-terminal" evidence="4">
    <location>
        <begin position="23"/>
        <end position="97"/>
    </location>
</feature>
<dbReference type="GO" id="GO:0030007">
    <property type="term" value="P:intracellular potassium ion homeostasis"/>
    <property type="evidence" value="ECO:0007669"/>
    <property type="project" value="TreeGrafter"/>
</dbReference>
<evidence type="ECO:0000313" key="6">
    <source>
        <dbReference type="EMBL" id="CAF1647807.1"/>
    </source>
</evidence>